<evidence type="ECO:0008006" key="3">
    <source>
        <dbReference type="Google" id="ProtNLM"/>
    </source>
</evidence>
<dbReference type="InterPro" id="IPR025630">
    <property type="entry name" value="DUF4288"/>
</dbReference>
<gene>
    <name evidence="1" type="ORF">SAMN04488055_5628</name>
</gene>
<accession>A0A1N6KDE5</accession>
<organism evidence="1 2">
    <name type="scientific">Chitinophaga niabensis</name>
    <dbReference type="NCBI Taxonomy" id="536979"/>
    <lineage>
        <taxon>Bacteria</taxon>
        <taxon>Pseudomonadati</taxon>
        <taxon>Bacteroidota</taxon>
        <taxon>Chitinophagia</taxon>
        <taxon>Chitinophagales</taxon>
        <taxon>Chitinophagaceae</taxon>
        <taxon>Chitinophaga</taxon>
    </lineage>
</organism>
<evidence type="ECO:0000313" key="2">
    <source>
        <dbReference type="Proteomes" id="UP000185003"/>
    </source>
</evidence>
<dbReference type="AlphaFoldDB" id="A0A1N6KDE5"/>
<dbReference type="OrthoDB" id="795527at2"/>
<proteinExistence type="predicted"/>
<dbReference type="EMBL" id="FSRA01000002">
    <property type="protein sequence ID" value="SIO54578.1"/>
    <property type="molecule type" value="Genomic_DNA"/>
</dbReference>
<protein>
    <recommendedName>
        <fullName evidence="3">DUF4288 domain-containing protein</fullName>
    </recommendedName>
</protein>
<dbReference type="Pfam" id="PF14119">
    <property type="entry name" value="DUF4288"/>
    <property type="match status" value="1"/>
</dbReference>
<evidence type="ECO:0000313" key="1">
    <source>
        <dbReference type="EMBL" id="SIO54578.1"/>
    </source>
</evidence>
<reference evidence="1 2" key="1">
    <citation type="submission" date="2016-11" db="EMBL/GenBank/DDBJ databases">
        <authorList>
            <person name="Jaros S."/>
            <person name="Januszkiewicz K."/>
            <person name="Wedrychowicz H."/>
        </authorList>
    </citation>
    <scope>NUCLEOTIDE SEQUENCE [LARGE SCALE GENOMIC DNA]</scope>
    <source>
        <strain evidence="1 2">DSM 24787</strain>
    </source>
</reference>
<dbReference type="Proteomes" id="UP000185003">
    <property type="component" value="Unassembled WGS sequence"/>
</dbReference>
<dbReference type="RefSeq" id="WP_074242840.1">
    <property type="nucleotide sequence ID" value="NZ_FSRA01000002.1"/>
</dbReference>
<dbReference type="STRING" id="536979.SAMN04488055_5628"/>
<name>A0A1N6KDE5_9BACT</name>
<keyword evidence="2" id="KW-1185">Reference proteome</keyword>
<sequence length="117" mass="13820">MYWFVAKIVYQIICGKGEHLPQFDEQLRLISAINKQEAWKKALQIGEQEQYAFKNQREELVEWRFINVPELYTLDDLKDGMELYSRVEEPENASSYVALLQMKAAQLQSQKSFELNV</sequence>